<dbReference type="InterPro" id="IPR022524">
    <property type="entry name" value="FliH_Bacilli"/>
</dbReference>
<accession>A0ABQ1P3R3</accession>
<evidence type="ECO:0000256" key="1">
    <source>
        <dbReference type="ARBA" id="ARBA00003041"/>
    </source>
</evidence>
<feature type="coiled-coil region" evidence="8">
    <location>
        <begin position="33"/>
        <end position="75"/>
    </location>
</feature>
<evidence type="ECO:0000256" key="5">
    <source>
        <dbReference type="ARBA" id="ARBA00022927"/>
    </source>
</evidence>
<proteinExistence type="inferred from homology"/>
<keyword evidence="4" id="KW-1005">Bacterial flagellum biogenesis</keyword>
<dbReference type="PANTHER" id="PTHR34982">
    <property type="entry name" value="YOP PROTEINS TRANSLOCATION PROTEIN L"/>
    <property type="match status" value="1"/>
</dbReference>
<sequence length="253" mass="28964">MSKFKSEAKSRLIRLRPVLSSEQAQNQEKQPQNLNLEAEIKRKLREAEQERNAAHEQAEDLLRNTEAEISHQKQVWEQERVHLEEAARKDGFEQGLLEGRNKGFEEFALNIEKARQVIDQAKEEYQQIIASSETDILDIAVQAAEKVICQQLTHSPESFMSLVKGVIADVQDQPEIIISVHPEQYSLLLTQKNELESLISSKSKLTIYPHAQLDSYSCLIESPFGRIDASIDSQLTELRKQLEEFNNEGNPDE</sequence>
<keyword evidence="6" id="KW-1006">Bacterial flagellum protein export</keyword>
<keyword evidence="5" id="KW-0653">Protein transport</keyword>
<feature type="coiled-coil region" evidence="8">
    <location>
        <begin position="104"/>
        <end position="131"/>
    </location>
</feature>
<evidence type="ECO:0000256" key="6">
    <source>
        <dbReference type="ARBA" id="ARBA00023225"/>
    </source>
</evidence>
<evidence type="ECO:0000313" key="11">
    <source>
        <dbReference type="Proteomes" id="UP000619534"/>
    </source>
</evidence>
<evidence type="ECO:0000256" key="8">
    <source>
        <dbReference type="SAM" id="Coils"/>
    </source>
</evidence>
<feature type="domain" description="Flagellar assembly protein FliH/Type III secretion system HrpE" evidence="9">
    <location>
        <begin position="111"/>
        <end position="237"/>
    </location>
</feature>
<dbReference type="Pfam" id="PF02108">
    <property type="entry name" value="FliH"/>
    <property type="match status" value="1"/>
</dbReference>
<comment type="caution">
    <text evidence="10">The sequence shown here is derived from an EMBL/GenBank/DDBJ whole genome shotgun (WGS) entry which is preliminary data.</text>
</comment>
<evidence type="ECO:0000313" key="10">
    <source>
        <dbReference type="EMBL" id="GGC90391.1"/>
    </source>
</evidence>
<dbReference type="PANTHER" id="PTHR34982:SF1">
    <property type="entry name" value="FLAGELLAR ASSEMBLY PROTEIN FLIH"/>
    <property type="match status" value="1"/>
</dbReference>
<reference evidence="11" key="1">
    <citation type="journal article" date="2019" name="Int. J. Syst. Evol. Microbiol.">
        <title>The Global Catalogue of Microorganisms (GCM) 10K type strain sequencing project: providing services to taxonomists for standard genome sequencing and annotation.</title>
        <authorList>
            <consortium name="The Broad Institute Genomics Platform"/>
            <consortium name="The Broad Institute Genome Sequencing Center for Infectious Disease"/>
            <person name="Wu L."/>
            <person name="Ma J."/>
        </authorList>
    </citation>
    <scope>NUCLEOTIDE SEQUENCE [LARGE SCALE GENOMIC DNA]</scope>
    <source>
        <strain evidence="11">CCM 7282</strain>
    </source>
</reference>
<keyword evidence="10" id="KW-0282">Flagellum</keyword>
<keyword evidence="8" id="KW-0175">Coiled coil</keyword>
<dbReference type="RefSeq" id="WP_062445837.1">
    <property type="nucleotide sequence ID" value="NZ_BMCJ01000003.1"/>
</dbReference>
<dbReference type="Proteomes" id="UP000619534">
    <property type="component" value="Unassembled WGS sequence"/>
</dbReference>
<gene>
    <name evidence="10" type="primary">fliH</name>
    <name evidence="10" type="ORF">GCM10007216_21450</name>
</gene>
<organism evidence="10 11">
    <name type="scientific">Thalassobacillus devorans</name>
    <dbReference type="NCBI Taxonomy" id="279813"/>
    <lineage>
        <taxon>Bacteria</taxon>
        <taxon>Bacillati</taxon>
        <taxon>Bacillota</taxon>
        <taxon>Bacilli</taxon>
        <taxon>Bacillales</taxon>
        <taxon>Bacillaceae</taxon>
        <taxon>Thalassobacillus</taxon>
    </lineage>
</organism>
<keyword evidence="10" id="KW-0966">Cell projection</keyword>
<evidence type="ECO:0000256" key="2">
    <source>
        <dbReference type="ARBA" id="ARBA00006602"/>
    </source>
</evidence>
<dbReference type="EMBL" id="BMCJ01000003">
    <property type="protein sequence ID" value="GGC90391.1"/>
    <property type="molecule type" value="Genomic_DNA"/>
</dbReference>
<name>A0ABQ1P3R3_9BACI</name>
<comment type="similarity">
    <text evidence="2">Belongs to the FliH family.</text>
</comment>
<evidence type="ECO:0000256" key="3">
    <source>
        <dbReference type="ARBA" id="ARBA00022448"/>
    </source>
</evidence>
<evidence type="ECO:0000259" key="9">
    <source>
        <dbReference type="Pfam" id="PF02108"/>
    </source>
</evidence>
<dbReference type="InterPro" id="IPR018035">
    <property type="entry name" value="Flagellar_FliH/T3SS_HrpE"/>
</dbReference>
<dbReference type="NCBIfam" id="TIGR03825">
    <property type="entry name" value="FliH_bacil"/>
    <property type="match status" value="1"/>
</dbReference>
<keyword evidence="3" id="KW-0813">Transport</keyword>
<evidence type="ECO:0000256" key="7">
    <source>
        <dbReference type="NCBIfam" id="TIGR03825"/>
    </source>
</evidence>
<keyword evidence="11" id="KW-1185">Reference proteome</keyword>
<comment type="function">
    <text evidence="1">Needed for flagellar regrowth and assembly.</text>
</comment>
<keyword evidence="10" id="KW-0969">Cilium</keyword>
<protein>
    <recommendedName>
        <fullName evidence="7">Flagellar assembly protein FliH</fullName>
    </recommendedName>
</protein>
<dbReference type="InterPro" id="IPR051472">
    <property type="entry name" value="T3SS_Stator/FliH"/>
</dbReference>
<evidence type="ECO:0000256" key="4">
    <source>
        <dbReference type="ARBA" id="ARBA00022795"/>
    </source>
</evidence>